<protein>
    <submittedName>
        <fullName evidence="2">Uncharacterized protein</fullName>
    </submittedName>
</protein>
<dbReference type="EMBL" id="JYIK01000773">
    <property type="protein sequence ID" value="KWX09599.1"/>
    <property type="molecule type" value="Genomic_DNA"/>
</dbReference>
<comment type="caution">
    <text evidence="2">The sequence shown here is derived from an EMBL/GenBank/DDBJ whole genome shotgun (WGS) entry which is preliminary data.</text>
</comment>
<evidence type="ECO:0000313" key="3">
    <source>
        <dbReference type="Proteomes" id="UP000070598"/>
    </source>
</evidence>
<dbReference type="Proteomes" id="UP000070598">
    <property type="component" value="Unassembled WGS sequence"/>
</dbReference>
<sequence length="66" mass="6988">MLKNECIRSQAMSNSTQQTQERTTGVDTAITQQPTPPPVSIRLVPGGTPLPMWTPARVPAPCGGEG</sequence>
<accession>A0A132NHP2</accession>
<dbReference type="PATRIC" id="fig|1469144.9.peg.3735"/>
<evidence type="ECO:0000256" key="1">
    <source>
        <dbReference type="SAM" id="MobiDB-lite"/>
    </source>
</evidence>
<evidence type="ECO:0000313" key="2">
    <source>
        <dbReference type="EMBL" id="KWX09599.1"/>
    </source>
</evidence>
<organism evidence="2 3">
    <name type="scientific">Carbonactinospora thermoautotrophica</name>
    <dbReference type="NCBI Taxonomy" id="1469144"/>
    <lineage>
        <taxon>Bacteria</taxon>
        <taxon>Bacillati</taxon>
        <taxon>Actinomycetota</taxon>
        <taxon>Actinomycetes</taxon>
        <taxon>Kitasatosporales</taxon>
        <taxon>Carbonactinosporaceae</taxon>
        <taxon>Carbonactinospora</taxon>
    </lineage>
</organism>
<gene>
    <name evidence="2" type="ORF">TR74_08635</name>
</gene>
<proteinExistence type="predicted"/>
<feature type="compositionally biased region" description="Polar residues" evidence="1">
    <location>
        <begin position="10"/>
        <end position="33"/>
    </location>
</feature>
<name>A0A132NHP2_9ACTN</name>
<dbReference type="AlphaFoldDB" id="A0A132NHP2"/>
<reference evidence="3" key="1">
    <citation type="submission" date="2015-02" db="EMBL/GenBank/DDBJ databases">
        <title>Physiological reanalysis, assessment of diazotrophy, and genome sequences of multiple isolates of Streptomyces thermoautotrophicus.</title>
        <authorList>
            <person name="MacKellar D.C."/>
            <person name="Lieber L."/>
            <person name="Norman J."/>
            <person name="Bolger A."/>
            <person name="Tobin C."/>
            <person name="Murray J.W."/>
            <person name="Friesen M."/>
            <person name="Prell J."/>
        </authorList>
    </citation>
    <scope>NUCLEOTIDE SEQUENCE [LARGE SCALE GENOMIC DNA]</scope>
    <source>
        <strain evidence="3">UBT1</strain>
    </source>
</reference>
<feature type="region of interest" description="Disordered" evidence="1">
    <location>
        <begin position="1"/>
        <end position="66"/>
    </location>
</feature>